<dbReference type="EMBL" id="QFLI01000022">
    <property type="protein sequence ID" value="PXX95010.1"/>
    <property type="molecule type" value="Genomic_DNA"/>
</dbReference>
<dbReference type="AlphaFoldDB" id="A0A2V3ZRH4"/>
<feature type="coiled-coil region" evidence="1">
    <location>
        <begin position="306"/>
        <end position="333"/>
    </location>
</feature>
<accession>A0A2V3ZRH4</accession>
<keyword evidence="1" id="KW-0175">Coiled coil</keyword>
<evidence type="ECO:0000256" key="1">
    <source>
        <dbReference type="SAM" id="Coils"/>
    </source>
</evidence>
<evidence type="ECO:0008006" key="4">
    <source>
        <dbReference type="Google" id="ProtNLM"/>
    </source>
</evidence>
<reference evidence="2 3" key="1">
    <citation type="submission" date="2018-05" db="EMBL/GenBank/DDBJ databases">
        <title>Marinifilum breve JC075T sp. nov., a marine bacterium isolated from Yongle Blue Hole in the South China Sea.</title>
        <authorList>
            <person name="Fu T."/>
        </authorList>
    </citation>
    <scope>NUCLEOTIDE SEQUENCE [LARGE SCALE GENOMIC DNA]</scope>
    <source>
        <strain evidence="2 3">JC075</strain>
    </source>
</reference>
<organism evidence="2 3">
    <name type="scientific">Marinifilum breve</name>
    <dbReference type="NCBI Taxonomy" id="2184082"/>
    <lineage>
        <taxon>Bacteria</taxon>
        <taxon>Pseudomonadati</taxon>
        <taxon>Bacteroidota</taxon>
        <taxon>Bacteroidia</taxon>
        <taxon>Marinilabiliales</taxon>
        <taxon>Marinifilaceae</taxon>
    </lineage>
</organism>
<gene>
    <name evidence="2" type="ORF">DF185_22800</name>
</gene>
<proteinExistence type="predicted"/>
<dbReference type="Proteomes" id="UP000248079">
    <property type="component" value="Unassembled WGS sequence"/>
</dbReference>
<evidence type="ECO:0000313" key="2">
    <source>
        <dbReference type="EMBL" id="PXX95010.1"/>
    </source>
</evidence>
<evidence type="ECO:0000313" key="3">
    <source>
        <dbReference type="Proteomes" id="UP000248079"/>
    </source>
</evidence>
<protein>
    <recommendedName>
        <fullName evidence="4">Peptidase S74 domain-containing protein</fullName>
    </recommendedName>
</protein>
<comment type="caution">
    <text evidence="2">The sequence shown here is derived from an EMBL/GenBank/DDBJ whole genome shotgun (WGS) entry which is preliminary data.</text>
</comment>
<keyword evidence="3" id="KW-1185">Reference proteome</keyword>
<sequence>MIKFIGVPPKLKIKFKQMKKYYTLILFILANHSLYSQTNIFEKDGNVGIGTTNPNYRLHVVGKGMIVANDIYNMYFIPKSSNYQNNTSSIIAKDRPLSITTDAHRDIYFSTFYSGQGLDVKMTIKGDGKVGIGTDKPSSRLSVYGGIAKLTTTGYDHTFDNFIKYGHKSDLESGSARVNRWHGIDATITAGAAASNKMKFRLYAGGYGNEAPIDVMTLAGDGNVGIGTISPNHKLDVKGTIRTQELKVDMQGADFVFEEDYQLRSLEEVEDFVKENKHLPDVAPAKEMQENGVNQSEMNQKLLQKIEELTLYVIEIKKEVKTLKKENLELKKQINHD</sequence>
<name>A0A2V3ZRH4_9BACT</name>